<evidence type="ECO:0000313" key="2">
    <source>
        <dbReference type="Proteomes" id="UP000768646"/>
    </source>
</evidence>
<dbReference type="EMBL" id="JABTEG010000001">
    <property type="protein sequence ID" value="KAG4306048.1"/>
    <property type="molecule type" value="Genomic_DNA"/>
</dbReference>
<evidence type="ECO:0000313" key="1">
    <source>
        <dbReference type="EMBL" id="KAG4306048.1"/>
    </source>
</evidence>
<accession>A0ACB7CG76</accession>
<reference evidence="1 2" key="1">
    <citation type="journal article" date="2021" name="Commun. Biol.">
        <title>Genomic insights into the host specific adaptation of the Pneumocystis genus.</title>
        <authorList>
            <person name="Cisse O.H."/>
            <person name="Ma L."/>
            <person name="Dekker J.P."/>
            <person name="Khil P.P."/>
            <person name="Youn J.-H."/>
            <person name="Brenchley J.M."/>
            <person name="Blair R."/>
            <person name="Pahar B."/>
            <person name="Chabe M."/>
            <person name="Van Rompay K.K.A."/>
            <person name="Keesler R."/>
            <person name="Sukura A."/>
            <person name="Hirsch V."/>
            <person name="Kutty G."/>
            <person name="Liu Y."/>
            <person name="Peng L."/>
            <person name="Chen J."/>
            <person name="Song J."/>
            <person name="Weissenbacher-Lang C."/>
            <person name="Xu J."/>
            <person name="Upham N.S."/>
            <person name="Stajich J.E."/>
            <person name="Cuomo C.A."/>
            <person name="Cushion M.T."/>
            <person name="Kovacs J.A."/>
        </authorList>
    </citation>
    <scope>NUCLEOTIDE SEQUENCE [LARGE SCALE GENOMIC DNA]</scope>
    <source>
        <strain evidence="1 2">RABM</strain>
    </source>
</reference>
<name>A0ACB7CG76_9ASCO</name>
<gene>
    <name evidence="1" type="ORF">PORY_000036</name>
</gene>
<dbReference type="Proteomes" id="UP000768646">
    <property type="component" value="Unassembled WGS sequence"/>
</dbReference>
<keyword evidence="2" id="KW-1185">Reference proteome</keyword>
<protein>
    <submittedName>
        <fullName evidence="1">Uncharacterized protein</fullName>
    </submittedName>
</protein>
<proteinExistence type="predicted"/>
<sequence>MFYVFQRWDPYDKDIKDYLEKSQKKIGANLLGLSSKETKIMKKARKSAYRLDYSARCFCCEMRFGWSAVIGMIPVIGDVINMYLSVRLVRLCMNANLPYNVVIQMYTNIIIAFTIGIIPIIGDILFTYYKCNIRNYILFEKILRERGKVF</sequence>
<comment type="caution">
    <text evidence="1">The sequence shown here is derived from an EMBL/GenBank/DDBJ whole genome shotgun (WGS) entry which is preliminary data.</text>
</comment>
<organism evidence="1 2">
    <name type="scientific">Pneumocystis oryctolagi</name>
    <dbReference type="NCBI Taxonomy" id="42067"/>
    <lineage>
        <taxon>Eukaryota</taxon>
        <taxon>Fungi</taxon>
        <taxon>Dikarya</taxon>
        <taxon>Ascomycota</taxon>
        <taxon>Taphrinomycotina</taxon>
        <taxon>Pneumocystomycetes</taxon>
        <taxon>Pneumocystaceae</taxon>
        <taxon>Pneumocystis</taxon>
    </lineage>
</organism>